<comment type="subcellular location">
    <subcellularLocation>
        <location evidence="1">Nucleus</location>
        <location evidence="1">Nuclear pore complex</location>
    </subcellularLocation>
</comment>
<keyword evidence="7" id="KW-0906">Nuclear pore complex</keyword>
<dbReference type="Proteomes" id="UP000281406">
    <property type="component" value="Unassembled WGS sequence"/>
</dbReference>
<dbReference type="GO" id="GO:0051028">
    <property type="term" value="P:mRNA transport"/>
    <property type="evidence" value="ECO:0007669"/>
    <property type="project" value="UniProtKB-KW"/>
</dbReference>
<protein>
    <submittedName>
        <fullName evidence="11">Nuclear pore complex protein Nup54</fullName>
    </submittedName>
</protein>
<keyword evidence="4" id="KW-0509">mRNA transport</keyword>
<evidence type="ECO:0000313" key="12">
    <source>
        <dbReference type="Proteomes" id="UP000281406"/>
    </source>
</evidence>
<dbReference type="PANTHER" id="PTHR13000">
    <property type="entry name" value="NUCLEOPORIN P54"/>
    <property type="match status" value="1"/>
</dbReference>
<evidence type="ECO:0000256" key="4">
    <source>
        <dbReference type="ARBA" id="ARBA00022816"/>
    </source>
</evidence>
<keyword evidence="3" id="KW-0677">Repeat</keyword>
<gene>
    <name evidence="11" type="ORF">DPX16_12579</name>
</gene>
<dbReference type="GO" id="GO:0006999">
    <property type="term" value="P:nuclear pore organization"/>
    <property type="evidence" value="ECO:0007669"/>
    <property type="project" value="TreeGrafter"/>
</dbReference>
<feature type="domain" description="Nucleoporin Nup54 alpha-helical" evidence="10">
    <location>
        <begin position="310"/>
        <end position="440"/>
    </location>
</feature>
<proteinExistence type="inferred from homology"/>
<evidence type="ECO:0000313" key="11">
    <source>
        <dbReference type="EMBL" id="ROL46686.1"/>
    </source>
</evidence>
<evidence type="ECO:0000256" key="9">
    <source>
        <dbReference type="ARBA" id="ARBA00060798"/>
    </source>
</evidence>
<name>A0A3N0YKC0_ANAGA</name>
<keyword evidence="8" id="KW-0539">Nucleus</keyword>
<evidence type="ECO:0000256" key="1">
    <source>
        <dbReference type="ARBA" id="ARBA00004567"/>
    </source>
</evidence>
<sequence length="471" mass="50913">MFLFPAGLFRGRTGNMAFNFGGASGSAGFAAAAPVSFGAFGLGPAAPGFSFGAEASSVTLTPVLFIASFPVSRLQFPLLMSVFPAGAFGGFGPTTTSAGAGTSFNFSTPSNAGTSLFGNTQNKGFGFSSALGASAAPGTGFGALGGTGLGFGGFGGIQTNQNQQAQFWTDYLNEFWIIGLNFPRAVGYSCVPGVKDEDGLVALALNKKEADVRAQQQQLVESLHRVLGGNQTLTVNVEGVRALPDDQTEVIVYLVERSPNGTSKRVPASTLYNYMEQMNVKSQLQQLGVFMTVSRTALTPAQLKQLLQNPPAGVDPIIWEQAKVDNPDPEKLIPVPMVGFKELLRRLKIQDQMTKQHQTRVDIISNDISELQRNQATTAAKITQYKRKLMDLSHRVLQRKSGYAIQLDEEHLRVQLDTIQSELNAPTQFKGRLNELMSQIRMQNHFGAVRSEERYRVDADLLREIKQASSC</sequence>
<accession>A0A3N0YKC0</accession>
<keyword evidence="5" id="KW-0653">Protein transport</keyword>
<organism evidence="11 12">
    <name type="scientific">Anabarilius grahami</name>
    <name type="common">Kanglang fish</name>
    <name type="synonym">Barilius grahami</name>
    <dbReference type="NCBI Taxonomy" id="495550"/>
    <lineage>
        <taxon>Eukaryota</taxon>
        <taxon>Metazoa</taxon>
        <taxon>Chordata</taxon>
        <taxon>Craniata</taxon>
        <taxon>Vertebrata</taxon>
        <taxon>Euteleostomi</taxon>
        <taxon>Actinopterygii</taxon>
        <taxon>Neopterygii</taxon>
        <taxon>Teleostei</taxon>
        <taxon>Ostariophysi</taxon>
        <taxon>Cypriniformes</taxon>
        <taxon>Xenocyprididae</taxon>
        <taxon>Xenocypridinae</taxon>
        <taxon>Xenocypridinae incertae sedis</taxon>
        <taxon>Anabarilius</taxon>
    </lineage>
</organism>
<evidence type="ECO:0000256" key="7">
    <source>
        <dbReference type="ARBA" id="ARBA00023132"/>
    </source>
</evidence>
<comment type="similarity">
    <text evidence="9">Belongs to the NUP54 family.</text>
</comment>
<dbReference type="InterPro" id="IPR025712">
    <property type="entry name" value="Nup54_alpha-helical_dom"/>
</dbReference>
<evidence type="ECO:0000259" key="10">
    <source>
        <dbReference type="Pfam" id="PF13874"/>
    </source>
</evidence>
<dbReference type="PANTHER" id="PTHR13000:SF0">
    <property type="entry name" value="NUCLEOPORIN P54"/>
    <property type="match status" value="1"/>
</dbReference>
<dbReference type="GO" id="GO:0044613">
    <property type="term" value="C:nuclear pore central transport channel"/>
    <property type="evidence" value="ECO:0007669"/>
    <property type="project" value="TreeGrafter"/>
</dbReference>
<dbReference type="FunFam" id="1.20.5.490:FF:000003">
    <property type="entry name" value="nucleoporin p54 isoform X1"/>
    <property type="match status" value="1"/>
</dbReference>
<dbReference type="InterPro" id="IPR024864">
    <property type="entry name" value="Nup54/Nup57/Nup44"/>
</dbReference>
<comment type="caution">
    <text evidence="11">The sequence shown here is derived from an EMBL/GenBank/DDBJ whole genome shotgun (WGS) entry which is preliminary data.</text>
</comment>
<dbReference type="GO" id="GO:0017056">
    <property type="term" value="F:structural constituent of nuclear pore"/>
    <property type="evidence" value="ECO:0007669"/>
    <property type="project" value="TreeGrafter"/>
</dbReference>
<dbReference type="GO" id="GO:0006607">
    <property type="term" value="P:NLS-bearing protein import into nucleus"/>
    <property type="evidence" value="ECO:0007669"/>
    <property type="project" value="TreeGrafter"/>
</dbReference>
<dbReference type="OrthoDB" id="6162375at2759"/>
<evidence type="ECO:0000256" key="2">
    <source>
        <dbReference type="ARBA" id="ARBA00022448"/>
    </source>
</evidence>
<evidence type="ECO:0000256" key="5">
    <source>
        <dbReference type="ARBA" id="ARBA00022927"/>
    </source>
</evidence>
<dbReference type="GO" id="GO:0036228">
    <property type="term" value="P:protein localization to nuclear inner membrane"/>
    <property type="evidence" value="ECO:0007669"/>
    <property type="project" value="TreeGrafter"/>
</dbReference>
<keyword evidence="6" id="KW-0811">Translocation</keyword>
<evidence type="ECO:0000256" key="8">
    <source>
        <dbReference type="ARBA" id="ARBA00023242"/>
    </source>
</evidence>
<dbReference type="EMBL" id="RJVU01037189">
    <property type="protein sequence ID" value="ROL46686.1"/>
    <property type="molecule type" value="Genomic_DNA"/>
</dbReference>
<keyword evidence="2" id="KW-0813">Transport</keyword>
<reference evidence="11 12" key="1">
    <citation type="submission" date="2018-10" db="EMBL/GenBank/DDBJ databases">
        <title>Genome assembly for a Yunnan-Guizhou Plateau 3E fish, Anabarilius grahami (Regan), and its evolutionary and genetic applications.</title>
        <authorList>
            <person name="Jiang W."/>
        </authorList>
    </citation>
    <scope>NUCLEOTIDE SEQUENCE [LARGE SCALE GENOMIC DNA]</scope>
    <source>
        <strain evidence="11">AG-KIZ</strain>
        <tissue evidence="11">Muscle</tissue>
    </source>
</reference>
<evidence type="ECO:0000256" key="3">
    <source>
        <dbReference type="ARBA" id="ARBA00022737"/>
    </source>
</evidence>
<evidence type="ECO:0000256" key="6">
    <source>
        <dbReference type="ARBA" id="ARBA00023010"/>
    </source>
</evidence>
<dbReference type="Gene3D" id="1.20.5.490">
    <property type="entry name" value="Single helix bin"/>
    <property type="match status" value="1"/>
</dbReference>
<dbReference type="Pfam" id="PF13874">
    <property type="entry name" value="Nup54"/>
    <property type="match status" value="1"/>
</dbReference>
<keyword evidence="12" id="KW-1185">Reference proteome</keyword>
<dbReference type="AlphaFoldDB" id="A0A3N0YKC0"/>